<dbReference type="InterPro" id="IPR028075">
    <property type="entry name" value="DUF4467"/>
</dbReference>
<evidence type="ECO:0000259" key="1">
    <source>
        <dbReference type="Pfam" id="PF14729"/>
    </source>
</evidence>
<feature type="domain" description="DUF4467" evidence="1">
    <location>
        <begin position="20"/>
        <end position="114"/>
    </location>
</feature>
<dbReference type="Proteomes" id="UP000293637">
    <property type="component" value="Unassembled WGS sequence"/>
</dbReference>
<gene>
    <name evidence="2" type="ORF">EQ812_04105</name>
</gene>
<organism evidence="2 3">
    <name type="scientific">Staphylococcus lugdunensis</name>
    <dbReference type="NCBI Taxonomy" id="28035"/>
    <lineage>
        <taxon>Bacteria</taxon>
        <taxon>Bacillati</taxon>
        <taxon>Bacillota</taxon>
        <taxon>Bacilli</taxon>
        <taxon>Bacillales</taxon>
        <taxon>Staphylococcaceae</taxon>
        <taxon>Staphylococcus</taxon>
    </lineage>
</organism>
<comment type="caution">
    <text evidence="2">The sequence shown here is derived from an EMBL/GenBank/DDBJ whole genome shotgun (WGS) entry which is preliminary data.</text>
</comment>
<accession>A0A4Q9WE57</accession>
<evidence type="ECO:0000313" key="2">
    <source>
        <dbReference type="EMBL" id="TBW73035.1"/>
    </source>
</evidence>
<keyword evidence="2" id="KW-0449">Lipoprotein</keyword>
<evidence type="ECO:0000313" key="3">
    <source>
        <dbReference type="Proteomes" id="UP000293637"/>
    </source>
</evidence>
<dbReference type="EMBL" id="SCHB01000002">
    <property type="protein sequence ID" value="TBW73035.1"/>
    <property type="molecule type" value="Genomic_DNA"/>
</dbReference>
<protein>
    <submittedName>
        <fullName evidence="2">Cystatin-like fold lipoprotein</fullName>
    </submittedName>
</protein>
<dbReference type="Gene3D" id="3.10.450.560">
    <property type="match status" value="1"/>
</dbReference>
<dbReference type="AlphaFoldDB" id="A0A4Q9WE57"/>
<proteinExistence type="predicted"/>
<sequence length="121" mass="14093">MTALLIFAIVLAGCGKGDKYDKDINKVYKEQEDFNDILNSLDIEKADKKIDRDDSNTYVYEDGKVIIIGIKLTKKADRINYFIYKIKKGKPILDVDENPIKYKKNHKADYEEENLKVKEEK</sequence>
<dbReference type="RefSeq" id="WP_037540634.1">
    <property type="nucleotide sequence ID" value="NZ_AP021848.1"/>
</dbReference>
<dbReference type="Pfam" id="PF14729">
    <property type="entry name" value="DUF4467"/>
    <property type="match status" value="1"/>
</dbReference>
<dbReference type="GeneID" id="58090244"/>
<name>A0A4Q9WE57_STALU</name>
<reference evidence="2 3" key="1">
    <citation type="journal article" date="2019" name="Sci. Transl. Med.">
        <title>Quorum sensing between bacterial species on the skin protects against epidermal injury in atopic dermatitis.</title>
        <authorList>
            <person name="Williams M.R."/>
        </authorList>
    </citation>
    <scope>NUCLEOTIDE SEQUENCE [LARGE SCALE GENOMIC DNA]</scope>
    <source>
        <strain evidence="2 3">E7</strain>
    </source>
</reference>